<keyword evidence="2" id="KW-1185">Reference proteome</keyword>
<evidence type="ECO:0000313" key="1">
    <source>
        <dbReference type="EMBL" id="VVU99690.1"/>
    </source>
</evidence>
<accession>A0AC61Y5H3</accession>
<sequence>MKKATKLLLGLTVVFTVLLQSCQNDDRDQNPDQQFQDEEIIIQEGDASRLSNTDVGVVGIKGIGENPSGRPAMTTFSTTEETPSSDLPLIMIASVNPPEIDGVSLRATHVAIHNNYAYVSYNVEGAVYKGAIDVIDISDPNNPLLAGQALFPNTDINSVVYHNGNLYIAGANPSLNAAGTDPALLFKIGLVQNLPTSDDLVLMDMPGFSGVDVTVEGNNIYGASGDNGVVGKYNQNGNLQNSISVTDLRALGVNNNKLVALSGSSGVHVYNANNFSSSLNFSTLQDVPQAKRTITFYNDYLLAAEGMDGVGIYDLNSGNQLNTLALPNISDLPSSIDPTEVVTNSVSTLQDHIFVAQGAAGVSLFEVGNDLTDINDIGLLDLEGSANYVKAKGDYLFVANGAGGFKILKRLTQTEGSSLDGVIACENFPTYNGSTWMNINANQVKAYSGSTSISGIDVKGELTYCGNLAVSQTLKVRSNGKFFMNGSLVQGTTANPLLAFDISSNALAQIEGSVIIYGNLKIKSGGTLQINGDLTVYGDVNMEANSNLEFQGNTSTANVFGAVNRHQNSTVSGQFTDLQNKF</sequence>
<gene>
    <name evidence="1" type="ORF">FVB9532_00946</name>
</gene>
<reference evidence="1" key="1">
    <citation type="submission" date="2019-09" db="EMBL/GenBank/DDBJ databases">
        <authorList>
            <person name="Rodrigo-Torres L."/>
            <person name="Arahal R. D."/>
            <person name="Lucena T."/>
        </authorList>
    </citation>
    <scope>NUCLEOTIDE SEQUENCE</scope>
    <source>
        <strain evidence="1">ISS653</strain>
    </source>
</reference>
<organism evidence="1 2">
    <name type="scientific">Mesonia oceanica</name>
    <dbReference type="NCBI Taxonomy" id="2687242"/>
    <lineage>
        <taxon>Bacteria</taxon>
        <taxon>Pseudomonadati</taxon>
        <taxon>Bacteroidota</taxon>
        <taxon>Flavobacteriia</taxon>
        <taxon>Flavobacteriales</taxon>
        <taxon>Flavobacteriaceae</taxon>
        <taxon>Mesonia</taxon>
    </lineage>
</organism>
<comment type="caution">
    <text evidence="1">The sequence shown here is derived from an EMBL/GenBank/DDBJ whole genome shotgun (WGS) entry which is preliminary data.</text>
</comment>
<dbReference type="Proteomes" id="UP000356253">
    <property type="component" value="Unassembled WGS sequence"/>
</dbReference>
<protein>
    <submittedName>
        <fullName evidence="1">Uncharacterized protein</fullName>
    </submittedName>
</protein>
<name>A0AC61Y5H3_9FLAO</name>
<evidence type="ECO:0000313" key="2">
    <source>
        <dbReference type="Proteomes" id="UP000356253"/>
    </source>
</evidence>
<proteinExistence type="predicted"/>
<dbReference type="EMBL" id="CABVMM010000003">
    <property type="protein sequence ID" value="VVU99690.1"/>
    <property type="molecule type" value="Genomic_DNA"/>
</dbReference>